<organism evidence="14 15">
    <name type="scientific">Rhodococcus ruber</name>
    <dbReference type="NCBI Taxonomy" id="1830"/>
    <lineage>
        <taxon>Bacteria</taxon>
        <taxon>Bacillati</taxon>
        <taxon>Actinomycetota</taxon>
        <taxon>Actinomycetes</taxon>
        <taxon>Mycobacteriales</taxon>
        <taxon>Nocardiaceae</taxon>
        <taxon>Rhodococcus</taxon>
    </lineage>
</organism>
<feature type="domain" description="Aconitase A/isopropylmalate dehydratase small subunit swivel" evidence="13">
    <location>
        <begin position="669"/>
        <end position="793"/>
    </location>
</feature>
<evidence type="ECO:0000256" key="5">
    <source>
        <dbReference type="ARBA" id="ARBA00013250"/>
    </source>
</evidence>
<proteinExistence type="inferred from homology"/>
<gene>
    <name evidence="14" type="primary">acnA</name>
    <name evidence="14" type="ORF">O4220_23920</name>
</gene>
<dbReference type="InterPro" id="IPR018136">
    <property type="entry name" value="Aconitase_4Fe-4S_BS"/>
</dbReference>
<evidence type="ECO:0000256" key="7">
    <source>
        <dbReference type="ARBA" id="ARBA00023004"/>
    </source>
</evidence>
<dbReference type="EC" id="4.2.1.99" evidence="5"/>
<dbReference type="InterPro" id="IPR015931">
    <property type="entry name" value="Acnase/IPM_dHydase_lsu_aba_1/3"/>
</dbReference>
<dbReference type="PRINTS" id="PR00415">
    <property type="entry name" value="ACONITASE"/>
</dbReference>
<protein>
    <recommendedName>
        <fullName evidence="5">2-methylisocitrate dehydratase</fullName>
        <ecNumber evidence="5">4.2.1.99</ecNumber>
    </recommendedName>
    <alternativeName>
        <fullName evidence="10">(2R,3S)-2-methylisocitrate dehydratase</fullName>
    </alternativeName>
    <alternativeName>
        <fullName evidence="9">(2S,3R)-3-hydroxybutane-1,2,3-tricarboxylate dehydratase</fullName>
    </alternativeName>
    <alternativeName>
        <fullName evidence="11">Probable 2-methyl-cis-aconitate hydratase</fullName>
    </alternativeName>
</protein>
<comment type="pathway">
    <text evidence="3">Organic acid metabolism; propanoate degradation.</text>
</comment>
<accession>A0ABT4MKS3</accession>
<dbReference type="NCBIfam" id="NF009520">
    <property type="entry name" value="PRK12881.1"/>
    <property type="match status" value="1"/>
</dbReference>
<name>A0ABT4MKS3_9NOCA</name>
<dbReference type="PANTHER" id="PTHR11670">
    <property type="entry name" value="ACONITASE/IRON-RESPONSIVE ELEMENT FAMILY MEMBER"/>
    <property type="match status" value="1"/>
</dbReference>
<dbReference type="GO" id="GO:0003994">
    <property type="term" value="F:aconitate hydratase activity"/>
    <property type="evidence" value="ECO:0007669"/>
    <property type="project" value="UniProtKB-EC"/>
</dbReference>
<evidence type="ECO:0000256" key="2">
    <source>
        <dbReference type="ARBA" id="ARBA00001966"/>
    </source>
</evidence>
<dbReference type="Gene3D" id="3.20.19.10">
    <property type="entry name" value="Aconitase, domain 4"/>
    <property type="match status" value="1"/>
</dbReference>
<dbReference type="InterPro" id="IPR015928">
    <property type="entry name" value="Aconitase/3IPM_dehydase_swvl"/>
</dbReference>
<dbReference type="InterPro" id="IPR001030">
    <property type="entry name" value="Acoase/IPM_deHydtase_lsu_aba"/>
</dbReference>
<evidence type="ECO:0000256" key="6">
    <source>
        <dbReference type="ARBA" id="ARBA00022723"/>
    </source>
</evidence>
<keyword evidence="6" id="KW-0479">Metal-binding</keyword>
<evidence type="ECO:0000313" key="15">
    <source>
        <dbReference type="Proteomes" id="UP001081071"/>
    </source>
</evidence>
<dbReference type="SUPFAM" id="SSF53732">
    <property type="entry name" value="Aconitase iron-sulfur domain"/>
    <property type="match status" value="1"/>
</dbReference>
<dbReference type="PROSITE" id="PS00450">
    <property type="entry name" value="ACONITASE_1"/>
    <property type="match status" value="1"/>
</dbReference>
<dbReference type="InterPro" id="IPR006249">
    <property type="entry name" value="Aconitase/IRP2"/>
</dbReference>
<reference evidence="14" key="1">
    <citation type="submission" date="2022-12" db="EMBL/GenBank/DDBJ databases">
        <authorList>
            <person name="Krivoruchko A.V."/>
            <person name="Elkin A."/>
        </authorList>
    </citation>
    <scope>NUCLEOTIDE SEQUENCE</scope>
    <source>
        <strain evidence="14">IEGM 1391</strain>
    </source>
</reference>
<dbReference type="NCBIfam" id="NF006757">
    <property type="entry name" value="PRK09277.1"/>
    <property type="match status" value="1"/>
</dbReference>
<keyword evidence="15" id="KW-1185">Reference proteome</keyword>
<dbReference type="Pfam" id="PF00694">
    <property type="entry name" value="Aconitase_C"/>
    <property type="match status" value="1"/>
</dbReference>
<evidence type="ECO:0000259" key="13">
    <source>
        <dbReference type="Pfam" id="PF00694"/>
    </source>
</evidence>
<feature type="domain" description="Aconitase/3-isopropylmalate dehydratase large subunit alpha/beta/alpha" evidence="12">
    <location>
        <begin position="72"/>
        <end position="542"/>
    </location>
</feature>
<dbReference type="EMBL" id="JAPWIJ010000012">
    <property type="protein sequence ID" value="MCZ4521578.1"/>
    <property type="molecule type" value="Genomic_DNA"/>
</dbReference>
<evidence type="ECO:0000256" key="1">
    <source>
        <dbReference type="ARBA" id="ARBA00000118"/>
    </source>
</evidence>
<evidence type="ECO:0000256" key="9">
    <source>
        <dbReference type="ARBA" id="ARBA00030846"/>
    </source>
</evidence>
<evidence type="ECO:0000313" key="14">
    <source>
        <dbReference type="EMBL" id="MCZ4521578.1"/>
    </source>
</evidence>
<dbReference type="InterPro" id="IPR000573">
    <property type="entry name" value="AconitaseA/IPMdHydase_ssu_swvl"/>
</dbReference>
<evidence type="ECO:0000256" key="3">
    <source>
        <dbReference type="ARBA" id="ARBA00005026"/>
    </source>
</evidence>
<evidence type="ECO:0000256" key="4">
    <source>
        <dbReference type="ARBA" id="ARBA00007185"/>
    </source>
</evidence>
<sequence>MNLFATVTVTDIDERTLSVVDVESTVGSEVYRRWPVVLRLLAENVVRTSTPATALQALDDLRSWLGARSSSAEIPFLPGRLMMHDTTSTPALVDIAAMRDVVAARGGDPSSLSPVLPVEVSVDHSLAVESFADPAAAAINLEHDMRRNGERYRFLAWASGAMASVHINRPGTGIMHTINLEQLATVVTVERRDGTDWAVPDMMLGTDSHTPMINGLGVLAWGIGGLEAQSVMFGMPTTLQIPDVVGVRFTGSLTPGVMATDLALTVTHCLRKIGVTGEFVEFFGPGVSTLTVGDRAVVANMAPEYGATTGYFPVDHHALEYLSNTGRTEYQCHLVETVMKRAGLWFDPDAEPDYSRSITIDLSAIETSVAGPRRPQDLLALSDAGDAIVHAGTPPVDNDSELPDFPVAIASITSCTNTSDPRLLIAAGLLARNARALGLRTPAWVKTSLAPGSPSAASLLRRAGLIDDLSAVGFDIVGYGCATCIGNSGGLLDATARAVETGTGSPVAVLSGNRNFPGRVHPDLELGLLMSPPLVIAYALAGDASVDLTMQPLGRDDSGNPVHLEQLWPDVTEIDRVLYEARRSQDVVDDFAEASSNGVWDAIEAPVGPLFPWDPASTALRPSPFADAEFAEGVLGRYSAHPLLVLGDDITTDHISPAGAIPRNSSAADYLVERGVPRNDLNVFASRRGNWELMLRGAFQNRNVHNALAPDGPVAHTVHAPSGEVMPLMAAAQRYAHDGENVVIIAGERYGMGSSRDWAAKAVRLLGVRAVLARSFERIHRSNLIGVGVLPLIVRPADADILATCSSGDRIHIDASPHRSNARTATVILVRADDTRHEFEADIAAETEQDRQLLENGGVIPTILDRIQRADIAPLKSGR</sequence>
<evidence type="ECO:0000259" key="12">
    <source>
        <dbReference type="Pfam" id="PF00330"/>
    </source>
</evidence>
<dbReference type="RefSeq" id="WP_269608033.1">
    <property type="nucleotide sequence ID" value="NZ_JAPWIJ010000012.1"/>
</dbReference>
<dbReference type="PROSITE" id="PS01244">
    <property type="entry name" value="ACONITASE_2"/>
    <property type="match status" value="1"/>
</dbReference>
<keyword evidence="14" id="KW-0456">Lyase</keyword>
<comment type="caution">
    <text evidence="14">The sequence shown here is derived from an EMBL/GenBank/DDBJ whole genome shotgun (WGS) entry which is preliminary data.</text>
</comment>
<dbReference type="InterPro" id="IPR036008">
    <property type="entry name" value="Aconitase_4Fe-4S_dom"/>
</dbReference>
<dbReference type="Gene3D" id="3.30.499.10">
    <property type="entry name" value="Aconitase, domain 3"/>
    <property type="match status" value="2"/>
</dbReference>
<dbReference type="Proteomes" id="UP001081071">
    <property type="component" value="Unassembled WGS sequence"/>
</dbReference>
<evidence type="ECO:0000256" key="11">
    <source>
        <dbReference type="ARBA" id="ARBA00033025"/>
    </source>
</evidence>
<keyword evidence="7" id="KW-0408">Iron</keyword>
<dbReference type="SUPFAM" id="SSF52016">
    <property type="entry name" value="LeuD/IlvD-like"/>
    <property type="match status" value="1"/>
</dbReference>
<comment type="cofactor">
    <cofactor evidence="2">
        <name>[4Fe-4S] cluster</name>
        <dbReference type="ChEBI" id="CHEBI:49883"/>
    </cofactor>
</comment>
<keyword evidence="8" id="KW-0411">Iron-sulfur</keyword>
<comment type="catalytic activity">
    <reaction evidence="1">
        <text>(2S,3R)-3-hydroxybutane-1,2,3-tricarboxylate = 2-methyl-cis-aconitate + H2O</text>
        <dbReference type="Rhea" id="RHEA:17941"/>
        <dbReference type="ChEBI" id="CHEBI:15377"/>
        <dbReference type="ChEBI" id="CHEBI:57429"/>
        <dbReference type="ChEBI" id="CHEBI:57872"/>
        <dbReference type="EC" id="4.2.1.99"/>
    </reaction>
</comment>
<evidence type="ECO:0000256" key="8">
    <source>
        <dbReference type="ARBA" id="ARBA00023014"/>
    </source>
</evidence>
<dbReference type="Gene3D" id="6.10.190.10">
    <property type="match status" value="1"/>
</dbReference>
<comment type="similarity">
    <text evidence="4">Belongs to the aconitase/IPM isomerase family.</text>
</comment>
<dbReference type="Pfam" id="PF00330">
    <property type="entry name" value="Aconitase"/>
    <property type="match status" value="1"/>
</dbReference>
<evidence type="ECO:0000256" key="10">
    <source>
        <dbReference type="ARBA" id="ARBA00031613"/>
    </source>
</evidence>